<dbReference type="GO" id="GO:0016887">
    <property type="term" value="F:ATP hydrolysis activity"/>
    <property type="evidence" value="ECO:0007669"/>
    <property type="project" value="InterPro"/>
</dbReference>
<dbReference type="Pfam" id="PF00005">
    <property type="entry name" value="ABC_tran"/>
    <property type="match status" value="2"/>
</dbReference>
<dbReference type="GO" id="GO:0005524">
    <property type="term" value="F:ATP binding"/>
    <property type="evidence" value="ECO:0007669"/>
    <property type="project" value="UniProtKB-KW"/>
</dbReference>
<keyword evidence="2" id="KW-0813">Transport</keyword>
<dbReference type="InterPro" id="IPR003593">
    <property type="entry name" value="AAA+_ATPase"/>
</dbReference>
<reference evidence="8 9" key="1">
    <citation type="journal article" date="2015" name="Genome Announc.">
        <title>Genome Assemblies of Three Soil-Associated Devosia species: D. insulae, D. limi, and D. soli.</title>
        <authorList>
            <person name="Hassan Y.I."/>
            <person name="Lepp D."/>
            <person name="Zhou T."/>
        </authorList>
    </citation>
    <scope>NUCLEOTIDE SEQUENCE [LARGE SCALE GENOMIC DNA]</scope>
    <source>
        <strain evidence="8 9">DS-56</strain>
    </source>
</reference>
<evidence type="ECO:0000256" key="3">
    <source>
        <dbReference type="ARBA" id="ARBA00022597"/>
    </source>
</evidence>
<dbReference type="InterPro" id="IPR027417">
    <property type="entry name" value="P-loop_NTPase"/>
</dbReference>
<comment type="similarity">
    <text evidence="1">Belongs to the ABC transporter superfamily.</text>
</comment>
<dbReference type="PANTHER" id="PTHR43790">
    <property type="entry name" value="CARBOHYDRATE TRANSPORT ATP-BINDING PROTEIN MG119-RELATED"/>
    <property type="match status" value="1"/>
</dbReference>
<dbReference type="OrthoDB" id="9805029at2"/>
<feature type="non-terminal residue" evidence="8">
    <location>
        <position position="508"/>
    </location>
</feature>
<feature type="domain" description="ABC transporter" evidence="7">
    <location>
        <begin position="5"/>
        <end position="243"/>
    </location>
</feature>
<keyword evidence="9" id="KW-1185">Reference proteome</keyword>
<feature type="domain" description="ABC transporter" evidence="7">
    <location>
        <begin position="261"/>
        <end position="503"/>
    </location>
</feature>
<evidence type="ECO:0000256" key="1">
    <source>
        <dbReference type="ARBA" id="ARBA00005417"/>
    </source>
</evidence>
<dbReference type="RefSeq" id="WP_069910631.1">
    <property type="nucleotide sequence ID" value="NZ_LAJE02000229.1"/>
</dbReference>
<keyword evidence="4" id="KW-0677">Repeat</keyword>
<dbReference type="PANTHER" id="PTHR43790:SF9">
    <property type="entry name" value="GALACTOFURANOSE TRANSPORTER ATP-BINDING PROTEIN YTFR"/>
    <property type="match status" value="1"/>
</dbReference>
<proteinExistence type="inferred from homology"/>
<evidence type="ECO:0000259" key="7">
    <source>
        <dbReference type="PROSITE" id="PS50893"/>
    </source>
</evidence>
<evidence type="ECO:0000313" key="9">
    <source>
        <dbReference type="Proteomes" id="UP000095463"/>
    </source>
</evidence>
<dbReference type="AlphaFoldDB" id="A0A1E5XNG0"/>
<dbReference type="InterPro" id="IPR017871">
    <property type="entry name" value="ABC_transporter-like_CS"/>
</dbReference>
<comment type="caution">
    <text evidence="8">The sequence shown here is derived from an EMBL/GenBank/DDBJ whole genome shotgun (WGS) entry which is preliminary data.</text>
</comment>
<protein>
    <submittedName>
        <fullName evidence="8">ABC transporter</fullName>
    </submittedName>
</protein>
<evidence type="ECO:0000256" key="4">
    <source>
        <dbReference type="ARBA" id="ARBA00022737"/>
    </source>
</evidence>
<evidence type="ECO:0000256" key="2">
    <source>
        <dbReference type="ARBA" id="ARBA00022448"/>
    </source>
</evidence>
<dbReference type="InterPro" id="IPR050107">
    <property type="entry name" value="ABC_carbohydrate_import_ATPase"/>
</dbReference>
<dbReference type="PROSITE" id="PS50893">
    <property type="entry name" value="ABC_TRANSPORTER_2"/>
    <property type="match status" value="2"/>
</dbReference>
<dbReference type="Gene3D" id="3.40.50.300">
    <property type="entry name" value="P-loop containing nucleotide triphosphate hydrolases"/>
    <property type="match status" value="2"/>
</dbReference>
<evidence type="ECO:0000313" key="8">
    <source>
        <dbReference type="EMBL" id="OEO30137.1"/>
    </source>
</evidence>
<dbReference type="PROSITE" id="PS00211">
    <property type="entry name" value="ABC_TRANSPORTER_1"/>
    <property type="match status" value="1"/>
</dbReference>
<keyword evidence="5" id="KW-0547">Nucleotide-binding</keyword>
<dbReference type="CDD" id="cd03215">
    <property type="entry name" value="ABC_Carb_Monos_II"/>
    <property type="match status" value="1"/>
</dbReference>
<name>A0A1E5XNG0_9HYPH</name>
<dbReference type="SUPFAM" id="SSF52540">
    <property type="entry name" value="P-loop containing nucleoside triphosphate hydrolases"/>
    <property type="match status" value="2"/>
</dbReference>
<dbReference type="EMBL" id="LAJE02000229">
    <property type="protein sequence ID" value="OEO30137.1"/>
    <property type="molecule type" value="Genomic_DNA"/>
</dbReference>
<evidence type="ECO:0000256" key="5">
    <source>
        <dbReference type="ARBA" id="ARBA00022741"/>
    </source>
</evidence>
<gene>
    <name evidence="8" type="ORF">VW23_022775</name>
</gene>
<keyword evidence="6" id="KW-0067">ATP-binding</keyword>
<dbReference type="CDD" id="cd03216">
    <property type="entry name" value="ABC_Carb_Monos_I"/>
    <property type="match status" value="1"/>
</dbReference>
<sequence length="508" mass="54167">MDPIFSARGIVKAFAGVQALRGVDFNVLPGEIHALLGQNGAGKSTLVKILNGVHPAGSYTGEITLAGQPASFASPAAARAAGVGYVPQEIEVLEQLSVAENVFAGHTGLGEGVLIYRHKLEDRTRAILDDLGLTIDPKAIVASLTSAQRHLVMIARALALKPRVLMLDEPTASLSGTEVEALLEVLRRLKRQGVTMIYITHRLPEVLEVCDRATVLRDGRVAAELGREEFEEDRFIFAMSGQRLQKLFPPHEAPVGARPMLAVEHLSVAGKPGAIYGARDVSFSVAAGEIVGLAGLLGSGRSEILHGIFGRVPAEGTVKVDGQAIAIRSPRDARDAGIALLTEDRKRDGLLFNLPVGANITIGNLDPLSARGMVRGDRERSAILEAMRQLNVKASSPQASVAHLSGGNQQKLLFARVLMRAPKVLLLDEPTKGVDAATRQEIYRLVVELANKGVALVVVSSELEEVLGLCDRCLTIADGRIVDEFKRGEGGEDRVLRAVAAAQAETVR</sequence>
<evidence type="ECO:0000256" key="6">
    <source>
        <dbReference type="ARBA" id="ARBA00022840"/>
    </source>
</evidence>
<dbReference type="Proteomes" id="UP000095463">
    <property type="component" value="Unassembled WGS sequence"/>
</dbReference>
<organism evidence="8 9">
    <name type="scientific">Devosia insulae DS-56</name>
    <dbReference type="NCBI Taxonomy" id="1116389"/>
    <lineage>
        <taxon>Bacteria</taxon>
        <taxon>Pseudomonadati</taxon>
        <taxon>Pseudomonadota</taxon>
        <taxon>Alphaproteobacteria</taxon>
        <taxon>Hyphomicrobiales</taxon>
        <taxon>Devosiaceae</taxon>
        <taxon>Devosia</taxon>
    </lineage>
</organism>
<dbReference type="InterPro" id="IPR003439">
    <property type="entry name" value="ABC_transporter-like_ATP-bd"/>
</dbReference>
<keyword evidence="3" id="KW-0762">Sugar transport</keyword>
<dbReference type="SMART" id="SM00382">
    <property type="entry name" value="AAA"/>
    <property type="match status" value="2"/>
</dbReference>
<accession>A0A1E5XNG0</accession>